<evidence type="ECO:0000313" key="2">
    <source>
        <dbReference type="EMBL" id="SFS84322.1"/>
    </source>
</evidence>
<evidence type="ECO:0000259" key="1">
    <source>
        <dbReference type="PROSITE" id="PS51186"/>
    </source>
</evidence>
<accession>A0A1I6T511</accession>
<proteinExistence type="predicted"/>
<dbReference type="PANTHER" id="PTHR43328">
    <property type="entry name" value="ACETYLTRANSFERASE-RELATED"/>
    <property type="match status" value="1"/>
</dbReference>
<dbReference type="RefSeq" id="WP_092312568.1">
    <property type="nucleotide sequence ID" value="NZ_FOZV01000008.1"/>
</dbReference>
<dbReference type="Proteomes" id="UP000198788">
    <property type="component" value="Unassembled WGS sequence"/>
</dbReference>
<organism evidence="2 3">
    <name type="scientific">Brevundimonas viscosa</name>
    <dbReference type="NCBI Taxonomy" id="871741"/>
    <lineage>
        <taxon>Bacteria</taxon>
        <taxon>Pseudomonadati</taxon>
        <taxon>Pseudomonadota</taxon>
        <taxon>Alphaproteobacteria</taxon>
        <taxon>Caulobacterales</taxon>
        <taxon>Caulobacteraceae</taxon>
        <taxon>Brevundimonas</taxon>
    </lineage>
</organism>
<dbReference type="OrthoDB" id="9804153at2"/>
<gene>
    <name evidence="2" type="ORF">SAMN05192570_2967</name>
</gene>
<sequence>MCVIEPSPVVETRRLALRSPQAQDVTRLAALANDFDIARMTLRMPHPFSVQDAEDFVLQVAGQDPERARTFLIEHEDHGAVGVLGLFEAGDLGPEVGYWIGRPFWGRGYATEALAAGLVWASRNWRRRALVAGHFEDNPASGRVLEKAGFLYTGEVRPGFSRARGGEARTRRMIWLA</sequence>
<dbReference type="InterPro" id="IPR000182">
    <property type="entry name" value="GNAT_dom"/>
</dbReference>
<dbReference type="InterPro" id="IPR016181">
    <property type="entry name" value="Acyl_CoA_acyltransferase"/>
</dbReference>
<dbReference type="SUPFAM" id="SSF55729">
    <property type="entry name" value="Acyl-CoA N-acyltransferases (Nat)"/>
    <property type="match status" value="1"/>
</dbReference>
<dbReference type="PROSITE" id="PS51186">
    <property type="entry name" value="GNAT"/>
    <property type="match status" value="1"/>
</dbReference>
<dbReference type="Pfam" id="PF13302">
    <property type="entry name" value="Acetyltransf_3"/>
    <property type="match status" value="1"/>
</dbReference>
<dbReference type="STRING" id="871741.SAMN05192570_2967"/>
<feature type="domain" description="N-acetyltransferase" evidence="1">
    <location>
        <begin position="15"/>
        <end position="177"/>
    </location>
</feature>
<dbReference type="AlphaFoldDB" id="A0A1I6T511"/>
<dbReference type="GO" id="GO:0016747">
    <property type="term" value="F:acyltransferase activity, transferring groups other than amino-acyl groups"/>
    <property type="evidence" value="ECO:0007669"/>
    <property type="project" value="InterPro"/>
</dbReference>
<dbReference type="PANTHER" id="PTHR43328:SF1">
    <property type="entry name" value="N-ACETYLTRANSFERASE DOMAIN-CONTAINING PROTEIN"/>
    <property type="match status" value="1"/>
</dbReference>
<keyword evidence="2" id="KW-0808">Transferase</keyword>
<protein>
    <submittedName>
        <fullName evidence="2">Protein N-acetyltransferase, RimJ/RimL family</fullName>
    </submittedName>
</protein>
<name>A0A1I6T511_9CAUL</name>
<reference evidence="3" key="1">
    <citation type="submission" date="2016-10" db="EMBL/GenBank/DDBJ databases">
        <authorList>
            <person name="Varghese N."/>
            <person name="Submissions S."/>
        </authorList>
    </citation>
    <scope>NUCLEOTIDE SEQUENCE [LARGE SCALE GENOMIC DNA]</scope>
    <source>
        <strain evidence="3">CGMCC 1.10683</strain>
    </source>
</reference>
<evidence type="ECO:0000313" key="3">
    <source>
        <dbReference type="Proteomes" id="UP000198788"/>
    </source>
</evidence>
<dbReference type="EMBL" id="FOZV01000008">
    <property type="protein sequence ID" value="SFS84322.1"/>
    <property type="molecule type" value="Genomic_DNA"/>
</dbReference>
<keyword evidence="3" id="KW-1185">Reference proteome</keyword>
<dbReference type="Gene3D" id="3.40.630.30">
    <property type="match status" value="1"/>
</dbReference>